<dbReference type="EMBL" id="JAEUBD010000146">
    <property type="protein sequence ID" value="KAH3676628.1"/>
    <property type="molecule type" value="Genomic_DNA"/>
</dbReference>
<protein>
    <submittedName>
        <fullName evidence="1">Uncharacterized protein</fullName>
    </submittedName>
</protein>
<gene>
    <name evidence="1" type="ORF">OGATHE_001117</name>
</gene>
<evidence type="ECO:0000313" key="1">
    <source>
        <dbReference type="EMBL" id="KAH3676628.1"/>
    </source>
</evidence>
<accession>A0A9P8PQU7</accession>
<dbReference type="AlphaFoldDB" id="A0A9P8PQU7"/>
<sequence length="116" mass="12454">METGVTSLIYSLVVVCDAPYVRKWDVKLLDFVGVKITLPFSSSTSGSPPDPAGVLTLNSVDEGCKNALVAGSWSSWFLIYFSFLIQNLMLFASGSIEIDPATLAMYLGSGYCTLAI</sequence>
<comment type="caution">
    <text evidence="1">The sequence shown here is derived from an EMBL/GenBank/DDBJ whole genome shotgun (WGS) entry which is preliminary data.</text>
</comment>
<reference evidence="1" key="2">
    <citation type="submission" date="2021-01" db="EMBL/GenBank/DDBJ databases">
        <authorList>
            <person name="Schikora-Tamarit M.A."/>
        </authorList>
    </citation>
    <scope>NUCLEOTIDE SEQUENCE</scope>
    <source>
        <strain evidence="1">NCAIM Y.01608</strain>
    </source>
</reference>
<keyword evidence="2" id="KW-1185">Reference proteome</keyword>
<proteinExistence type="predicted"/>
<evidence type="ECO:0000313" key="2">
    <source>
        <dbReference type="Proteomes" id="UP000788993"/>
    </source>
</evidence>
<organism evidence="1 2">
    <name type="scientific">Ogataea polymorpha</name>
    <dbReference type="NCBI Taxonomy" id="460523"/>
    <lineage>
        <taxon>Eukaryota</taxon>
        <taxon>Fungi</taxon>
        <taxon>Dikarya</taxon>
        <taxon>Ascomycota</taxon>
        <taxon>Saccharomycotina</taxon>
        <taxon>Pichiomycetes</taxon>
        <taxon>Pichiales</taxon>
        <taxon>Pichiaceae</taxon>
        <taxon>Ogataea</taxon>
    </lineage>
</organism>
<name>A0A9P8PQU7_9ASCO</name>
<reference evidence="1" key="1">
    <citation type="journal article" date="2021" name="Open Biol.">
        <title>Shared evolutionary footprints suggest mitochondrial oxidative damage underlies multiple complex I losses in fungi.</title>
        <authorList>
            <person name="Schikora-Tamarit M.A."/>
            <person name="Marcet-Houben M."/>
            <person name="Nosek J."/>
            <person name="Gabaldon T."/>
        </authorList>
    </citation>
    <scope>NUCLEOTIDE SEQUENCE</scope>
    <source>
        <strain evidence="1">NCAIM Y.01608</strain>
    </source>
</reference>
<dbReference type="Proteomes" id="UP000788993">
    <property type="component" value="Unassembled WGS sequence"/>
</dbReference>